<evidence type="ECO:0000313" key="2">
    <source>
        <dbReference type="EMBL" id="TNY48424.1"/>
    </source>
</evidence>
<evidence type="ECO:0000256" key="1">
    <source>
        <dbReference type="SAM" id="MobiDB-lite"/>
    </source>
</evidence>
<sequence>DLGLTYREEVELSDIVVTYSAIGRNGNYRHYASKIKKKGTTATPKTAKIPEGEPKK</sequence>
<protein>
    <submittedName>
        <fullName evidence="2">Conjugal transfer protein</fullName>
    </submittedName>
</protein>
<dbReference type="EMBL" id="VCID01000368">
    <property type="protein sequence ID" value="TNY48424.1"/>
    <property type="molecule type" value="Genomic_DNA"/>
</dbReference>
<dbReference type="AlphaFoldDB" id="A0A660A764"/>
<comment type="caution">
    <text evidence="2">The sequence shown here is derived from an EMBL/GenBank/DDBJ whole genome shotgun (WGS) entry which is preliminary data.</text>
</comment>
<accession>A0A660A764</accession>
<dbReference type="Proteomes" id="UP000316580">
    <property type="component" value="Unassembled WGS sequence"/>
</dbReference>
<feature type="region of interest" description="Disordered" evidence="1">
    <location>
        <begin position="37"/>
        <end position="56"/>
    </location>
</feature>
<feature type="non-terminal residue" evidence="2">
    <location>
        <position position="1"/>
    </location>
</feature>
<reference evidence="2 3" key="1">
    <citation type="submission" date="2019-05" db="EMBL/GenBank/DDBJ databases">
        <title>Novel genomic isolates of S.pyogenes and S.dysgalactiae subsp. equisimilis associated to necrotising fasciitis (NSTI).</title>
        <authorList>
            <person name="Barrantes I."/>
        </authorList>
    </citation>
    <scope>NUCLEOTIDE SEQUENCE [LARGE SCALE GENOMIC DNA]</scope>
    <source>
        <strain evidence="2 3">SPY6028</strain>
    </source>
</reference>
<gene>
    <name evidence="2" type="ORF">FGO82_01685</name>
</gene>
<name>A0A660A764_STRPY</name>
<evidence type="ECO:0000313" key="3">
    <source>
        <dbReference type="Proteomes" id="UP000316580"/>
    </source>
</evidence>
<proteinExistence type="predicted"/>
<organism evidence="2 3">
    <name type="scientific">Streptococcus pyogenes</name>
    <dbReference type="NCBI Taxonomy" id="1314"/>
    <lineage>
        <taxon>Bacteria</taxon>
        <taxon>Bacillati</taxon>
        <taxon>Bacillota</taxon>
        <taxon>Bacilli</taxon>
        <taxon>Lactobacillales</taxon>
        <taxon>Streptococcaceae</taxon>
        <taxon>Streptococcus</taxon>
    </lineage>
</organism>